<evidence type="ECO:0000256" key="1">
    <source>
        <dbReference type="ARBA" id="ARBA00004180"/>
    </source>
</evidence>
<dbReference type="GO" id="GO:0030659">
    <property type="term" value="C:cytoplasmic vesicle membrane"/>
    <property type="evidence" value="ECO:0007669"/>
    <property type="project" value="UniProtKB-SubCell"/>
</dbReference>
<evidence type="ECO:0000256" key="6">
    <source>
        <dbReference type="ARBA" id="ARBA00022475"/>
    </source>
</evidence>
<evidence type="ECO:0000256" key="10">
    <source>
        <dbReference type="ARBA" id="ARBA00023136"/>
    </source>
</evidence>
<dbReference type="VEuPathDB" id="VectorBase:AGAMI1_005284"/>
<dbReference type="GO" id="GO:0005886">
    <property type="term" value="C:plasma membrane"/>
    <property type="evidence" value="ECO:0007669"/>
    <property type="project" value="UniProtKB-SubCell"/>
</dbReference>
<evidence type="ECO:0000256" key="3">
    <source>
        <dbReference type="ARBA" id="ARBA00004413"/>
    </source>
</evidence>
<evidence type="ECO:0000313" key="15">
    <source>
        <dbReference type="EMBL" id="EDO63585.1"/>
    </source>
</evidence>
<name>A7UUQ0_ANOGA</name>
<evidence type="ECO:0000259" key="14">
    <source>
        <dbReference type="PROSITE" id="PS51377"/>
    </source>
</evidence>
<feature type="domain" description="KIND" evidence="14">
    <location>
        <begin position="1"/>
        <end position="123"/>
    </location>
</feature>
<evidence type="ECO:0000256" key="2">
    <source>
        <dbReference type="ARBA" id="ARBA00004245"/>
    </source>
</evidence>
<reference evidence="15" key="5">
    <citation type="submission" date="2011-05" db="EMBL/GenBank/DDBJ databases">
        <authorList>
            <consortium name="VectorBase"/>
        </authorList>
    </citation>
    <scope>NUCLEOTIDE SEQUENCE</scope>
    <source>
        <strain evidence="15">PEST</strain>
    </source>
</reference>
<evidence type="ECO:0000256" key="11">
    <source>
        <dbReference type="ARBA" id="ARBA00023203"/>
    </source>
</evidence>
<dbReference type="Gene3D" id="1.10.510.10">
    <property type="entry name" value="Transferase(Phosphotransferase) domain 1"/>
    <property type="match status" value="1"/>
</dbReference>
<organism evidence="15">
    <name type="scientific">Anopheles gambiae</name>
    <name type="common">African malaria mosquito</name>
    <dbReference type="NCBI Taxonomy" id="7165"/>
    <lineage>
        <taxon>Eukaryota</taxon>
        <taxon>Metazoa</taxon>
        <taxon>Ecdysozoa</taxon>
        <taxon>Arthropoda</taxon>
        <taxon>Hexapoda</taxon>
        <taxon>Insecta</taxon>
        <taxon>Pterygota</taxon>
        <taxon>Neoptera</taxon>
        <taxon>Endopterygota</taxon>
        <taxon>Diptera</taxon>
        <taxon>Nematocera</taxon>
        <taxon>Culicoidea</taxon>
        <taxon>Culicidae</taxon>
        <taxon>Anophelinae</taxon>
        <taxon>Anopheles</taxon>
    </lineage>
</organism>
<keyword evidence="7" id="KW-0963">Cytoplasm</keyword>
<dbReference type="PROSITE" id="PS51377">
    <property type="entry name" value="KIND"/>
    <property type="match status" value="1"/>
</dbReference>
<dbReference type="VEuPathDB" id="VectorBase:AGAP008100"/>
<sequence>VTLEEILKTFNAPISEDQAWALIYQTSRMYKARLQEPGCRLRDLRLPLHPHQLNVQKDGSCNVTARGLFPVLINSRIVSHKPQPQLALTSSLPHTRMTHIGSWEFPNQKFSLPRGTFYPGVQA</sequence>
<evidence type="ECO:0000256" key="13">
    <source>
        <dbReference type="ARBA" id="ARBA00023329"/>
    </source>
</evidence>
<comment type="similarity">
    <text evidence="4">Belongs to the spire family.</text>
</comment>
<keyword evidence="9" id="KW-0653">Protein transport</keyword>
<evidence type="ECO:0000256" key="12">
    <source>
        <dbReference type="ARBA" id="ARBA00023212"/>
    </source>
</evidence>
<keyword evidence="5" id="KW-0813">Transport</keyword>
<evidence type="ECO:0000256" key="4">
    <source>
        <dbReference type="ARBA" id="ARBA00010956"/>
    </source>
</evidence>
<dbReference type="Pfam" id="PF16474">
    <property type="entry name" value="KIND"/>
    <property type="match status" value="1"/>
</dbReference>
<protein>
    <submittedName>
        <fullName evidence="15">AGAP008102-PA</fullName>
    </submittedName>
</protein>
<dbReference type="GO" id="GO:0016192">
    <property type="term" value="P:vesicle-mediated transport"/>
    <property type="evidence" value="ECO:0007669"/>
    <property type="project" value="InterPro"/>
</dbReference>
<evidence type="ECO:0000256" key="7">
    <source>
        <dbReference type="ARBA" id="ARBA00022490"/>
    </source>
</evidence>
<evidence type="ECO:0000256" key="9">
    <source>
        <dbReference type="ARBA" id="ARBA00022927"/>
    </source>
</evidence>
<keyword evidence="13" id="KW-0968">Cytoplasmic vesicle</keyword>
<dbReference type="GO" id="GO:0045010">
    <property type="term" value="P:actin nucleation"/>
    <property type="evidence" value="ECO:0007669"/>
    <property type="project" value="InterPro"/>
</dbReference>
<reference evidence="15" key="4">
    <citation type="journal article" date="2007" name="Genome Biol.">
        <title>Update of the Anopheles gambiae PEST genome assembly.</title>
        <authorList>
            <person name="Sharakhova M.V."/>
            <person name="Hammond M.P."/>
            <person name="Lobo N.F."/>
            <person name="Krzywinski J."/>
            <person name="Unger M.F."/>
            <person name="Hillenmeyer M.E."/>
            <person name="Bruggner R.V."/>
            <person name="Birney E."/>
            <person name="Collins F.H."/>
        </authorList>
    </citation>
    <scope>NUCLEOTIDE SEQUENCE</scope>
    <source>
        <strain evidence="15">PEST</strain>
    </source>
</reference>
<comment type="subcellular location">
    <subcellularLocation>
        <location evidence="3">Cell membrane</location>
        <topology evidence="3">Peripheral membrane protein</topology>
        <orientation evidence="3">Cytoplasmic side</orientation>
    </subcellularLocation>
    <subcellularLocation>
        <location evidence="2">Cytoplasm</location>
        <location evidence="2">Cytoskeleton</location>
    </subcellularLocation>
    <subcellularLocation>
        <location evidence="1">Cytoplasmic vesicle membrane</location>
        <topology evidence="1">Peripheral membrane protein</topology>
        <orientation evidence="1">Cytoplasmic side</orientation>
    </subcellularLocation>
</comment>
<keyword evidence="10" id="KW-0472">Membrane</keyword>
<dbReference type="PANTHER" id="PTHR21345:SF3">
    <property type="entry name" value="PROTEIN SPIRE"/>
    <property type="match status" value="1"/>
</dbReference>
<dbReference type="GO" id="GO:0005856">
    <property type="term" value="C:cytoskeleton"/>
    <property type="evidence" value="ECO:0007669"/>
    <property type="project" value="UniProtKB-SubCell"/>
</dbReference>
<keyword evidence="11" id="KW-0009">Actin-binding</keyword>
<proteinExistence type="inferred from homology"/>
<dbReference type="AlphaFoldDB" id="A7UUQ0"/>
<dbReference type="InterPro" id="IPR011019">
    <property type="entry name" value="KIND_dom"/>
</dbReference>
<reference evidence="15" key="2">
    <citation type="submission" date="2002-03" db="EMBL/GenBank/DDBJ databases">
        <authorList>
            <consortium name="The Anopheles Genome Sequencing Consortium"/>
        </authorList>
    </citation>
    <scope>NUCLEOTIDE SEQUENCE</scope>
    <source>
        <strain evidence="15">PEST</strain>
    </source>
</reference>
<evidence type="ECO:0000256" key="5">
    <source>
        <dbReference type="ARBA" id="ARBA00022448"/>
    </source>
</evidence>
<keyword evidence="6" id="KW-1003">Cell membrane</keyword>
<dbReference type="EMBL" id="AAAB01008964">
    <property type="protein sequence ID" value="EDO63585.1"/>
    <property type="molecule type" value="Genomic_DNA"/>
</dbReference>
<dbReference type="PANTHER" id="PTHR21345">
    <property type="entry name" value="SPIRE"/>
    <property type="match status" value="1"/>
</dbReference>
<dbReference type="GO" id="GO:0015031">
    <property type="term" value="P:protein transport"/>
    <property type="evidence" value="ECO:0007669"/>
    <property type="project" value="UniProtKB-KW"/>
</dbReference>
<dbReference type="GO" id="GO:0003779">
    <property type="term" value="F:actin binding"/>
    <property type="evidence" value="ECO:0007669"/>
    <property type="project" value="UniProtKB-KW"/>
</dbReference>
<feature type="non-terminal residue" evidence="15">
    <location>
        <position position="1"/>
    </location>
</feature>
<reference evidence="15" key="3">
    <citation type="journal article" date="2004" name="Trends Parasitol.">
        <title>The Anopheles gambiae genome: an update.</title>
        <authorList>
            <person name="Mongin E."/>
            <person name="Louis C."/>
            <person name="Holt R.A."/>
            <person name="Birney E."/>
            <person name="Collins F.H."/>
        </authorList>
    </citation>
    <scope>NUCLEOTIDE SEQUENCE</scope>
    <source>
        <strain evidence="15">PEST</strain>
    </source>
</reference>
<comment type="caution">
    <text evidence="15">The sequence shown here is derived from an EMBL/GenBank/DDBJ whole genome shotgun (WGS) entry which is preliminary data.</text>
</comment>
<dbReference type="InterPro" id="IPR029901">
    <property type="entry name" value="Spire"/>
</dbReference>
<accession>A7UUQ0</accession>
<reference evidence="15" key="1">
    <citation type="journal article" date="2002" name="Science">
        <title>The genome sequence of the malaria mosquito Anopheles gambiae.</title>
        <authorList>
            <person name="Holt R.A."/>
            <person name="Subramanian G.M."/>
            <person name="Halpern A."/>
            <person name="Sutton G.G."/>
            <person name="Charlab R."/>
            <person name="Nusskern D.R."/>
            <person name="Wincker P."/>
            <person name="Clark A.G."/>
            <person name="Ribeiro J.M."/>
            <person name="Wides R."/>
            <person name="Salzberg S.L."/>
            <person name="Loftus B."/>
            <person name="Yandell M."/>
            <person name="Majoros W.H."/>
            <person name="Rusch D.B."/>
            <person name="Lai Z."/>
            <person name="Kraft C.L."/>
            <person name="Abril J.F."/>
            <person name="Anthouard V."/>
            <person name="Arensburger P."/>
            <person name="Atkinson P.W."/>
            <person name="Baden H."/>
            <person name="de Berardinis V."/>
            <person name="Baldwin D."/>
            <person name="Benes V."/>
            <person name="Biedler J."/>
            <person name="Blass C."/>
            <person name="Bolanos R."/>
            <person name="Boscus D."/>
            <person name="Barnstead M."/>
            <person name="Cai S."/>
            <person name="Center A."/>
            <person name="Chaturverdi K."/>
            <person name="Christophides G.K."/>
            <person name="Chrystal M.A."/>
            <person name="Clamp M."/>
            <person name="Cravchik A."/>
            <person name="Curwen V."/>
            <person name="Dana A."/>
            <person name="Delcher A."/>
            <person name="Dew I."/>
            <person name="Evans C.A."/>
            <person name="Flanigan M."/>
            <person name="Grundschober-Freimoser A."/>
            <person name="Friedli L."/>
            <person name="Gu Z."/>
            <person name="Guan P."/>
            <person name="Guigo R."/>
            <person name="Hillenmeyer M.E."/>
            <person name="Hladun S.L."/>
            <person name="Hogan J.R."/>
            <person name="Hong Y.S."/>
            <person name="Hoover J."/>
            <person name="Jaillon O."/>
            <person name="Ke Z."/>
            <person name="Kodira C."/>
            <person name="Kokoza E."/>
            <person name="Koutsos A."/>
            <person name="Letunic I."/>
            <person name="Levitsky A."/>
            <person name="Liang Y."/>
            <person name="Lin J.J."/>
            <person name="Lobo N.F."/>
            <person name="Lopez J.R."/>
            <person name="Malek J.A."/>
            <person name="McIntosh T.C."/>
            <person name="Meister S."/>
            <person name="Miller J."/>
            <person name="Mobarry C."/>
            <person name="Mongin E."/>
            <person name="Murphy S.D."/>
            <person name="O'Brochta D.A."/>
            <person name="Pfannkoch C."/>
            <person name="Qi R."/>
            <person name="Regier M.A."/>
            <person name="Remington K."/>
            <person name="Shao H."/>
            <person name="Sharakhova M.V."/>
            <person name="Sitter C.D."/>
            <person name="Shetty J."/>
            <person name="Smith T.J."/>
            <person name="Strong R."/>
            <person name="Sun J."/>
            <person name="Thomasova D."/>
            <person name="Ton L.Q."/>
            <person name="Topalis P."/>
            <person name="Tu Z."/>
            <person name="Unger M.F."/>
            <person name="Walenz B."/>
            <person name="Wang A."/>
            <person name="Wang J."/>
            <person name="Wang M."/>
            <person name="Wang X."/>
            <person name="Woodford K.J."/>
            <person name="Wortman J.R."/>
            <person name="Wu M."/>
            <person name="Yao A."/>
            <person name="Zdobnov E.M."/>
            <person name="Zhang H."/>
            <person name="Zhao Q."/>
            <person name="Zhao S."/>
            <person name="Zhu S.C."/>
            <person name="Zhimulev I."/>
            <person name="Coluzzi M."/>
            <person name="della Torre A."/>
            <person name="Roth C.W."/>
            <person name="Louis C."/>
            <person name="Kalush F."/>
            <person name="Mural R.J."/>
            <person name="Myers E.W."/>
            <person name="Adams M.D."/>
            <person name="Smith H.O."/>
            <person name="Broder S."/>
            <person name="Gardner M.J."/>
            <person name="Fraser C.M."/>
            <person name="Birney E."/>
            <person name="Bork P."/>
            <person name="Brey P.T."/>
            <person name="Venter J.C."/>
            <person name="Weissenbach J."/>
            <person name="Kafatos F.C."/>
            <person name="Collins F.H."/>
            <person name="Hoffman S.L."/>
        </authorList>
    </citation>
    <scope>NUCLEOTIDE SEQUENCE [LARGE SCALE GENOMIC DNA]</scope>
    <source>
        <strain evidence="15">PEST</strain>
    </source>
</reference>
<keyword evidence="8" id="KW-0677">Repeat</keyword>
<keyword evidence="12" id="KW-0206">Cytoskeleton</keyword>
<evidence type="ECO:0000256" key="8">
    <source>
        <dbReference type="ARBA" id="ARBA00022737"/>
    </source>
</evidence>
<gene>
    <name evidence="15" type="ORF">AgaP_AGAP008102</name>
</gene>